<dbReference type="SUPFAM" id="SSF69118">
    <property type="entry name" value="AhpD-like"/>
    <property type="match status" value="1"/>
</dbReference>
<protein>
    <recommendedName>
        <fullName evidence="3">Carboxymuconolactone decarboxylase-like domain-containing protein</fullName>
    </recommendedName>
</protein>
<dbReference type="Proteomes" id="UP001437256">
    <property type="component" value="Unassembled WGS sequence"/>
</dbReference>
<sequence length="239" mass="26515">MSKLVSSAFLNRIETIYPTTASNKVWRNPWYIVASVAFSASNQPEAVPLVFQHALQSTKSHDERLLLARKTRDAIFKAGLNSGYARGINSLIALNGVMPEELKDRELSRNRATSSQEHEAEGKKFFEELYGDTAGSVQKLLDDIYPDMGWFSTTIGYGLVYGHNRILTPLETSYTLVSTLIAGDTPRQINWHLNGARRLGATLEEVKAVREIAMEVASLSGVKWKEGVPEVQIEGEGSK</sequence>
<dbReference type="PANTHER" id="PTHR28180">
    <property type="entry name" value="CONSERVED MITOCHONDRIAL PROTEIN-RELATED"/>
    <property type="match status" value="1"/>
</dbReference>
<organism evidence="1 2">
    <name type="scientific">Marasmius tenuissimus</name>
    <dbReference type="NCBI Taxonomy" id="585030"/>
    <lineage>
        <taxon>Eukaryota</taxon>
        <taxon>Fungi</taxon>
        <taxon>Dikarya</taxon>
        <taxon>Basidiomycota</taxon>
        <taxon>Agaricomycotina</taxon>
        <taxon>Agaricomycetes</taxon>
        <taxon>Agaricomycetidae</taxon>
        <taxon>Agaricales</taxon>
        <taxon>Marasmiineae</taxon>
        <taxon>Marasmiaceae</taxon>
        <taxon>Marasmius</taxon>
    </lineage>
</organism>
<dbReference type="InterPro" id="IPR052999">
    <property type="entry name" value="PTS1_Protein"/>
</dbReference>
<evidence type="ECO:0000313" key="2">
    <source>
        <dbReference type="Proteomes" id="UP001437256"/>
    </source>
</evidence>
<dbReference type="InterPro" id="IPR029032">
    <property type="entry name" value="AhpD-like"/>
</dbReference>
<comment type="caution">
    <text evidence="1">The sequence shown here is derived from an EMBL/GenBank/DDBJ whole genome shotgun (WGS) entry which is preliminary data.</text>
</comment>
<keyword evidence="2" id="KW-1185">Reference proteome</keyword>
<dbReference type="Gene3D" id="1.20.1290.10">
    <property type="entry name" value="AhpD-like"/>
    <property type="match status" value="1"/>
</dbReference>
<evidence type="ECO:0008006" key="3">
    <source>
        <dbReference type="Google" id="ProtNLM"/>
    </source>
</evidence>
<gene>
    <name evidence="1" type="ORF">AAF712_003003</name>
</gene>
<name>A0ABR3A8R8_9AGAR</name>
<evidence type="ECO:0000313" key="1">
    <source>
        <dbReference type="EMBL" id="KAL0069734.1"/>
    </source>
</evidence>
<dbReference type="PANTHER" id="PTHR28180:SF2">
    <property type="entry name" value="PEROXISOMAL PROTEIN 2"/>
    <property type="match status" value="1"/>
</dbReference>
<dbReference type="EMBL" id="JBBXMP010000010">
    <property type="protein sequence ID" value="KAL0069734.1"/>
    <property type="molecule type" value="Genomic_DNA"/>
</dbReference>
<accession>A0ABR3A8R8</accession>
<proteinExistence type="predicted"/>
<reference evidence="1 2" key="1">
    <citation type="submission" date="2024-05" db="EMBL/GenBank/DDBJ databases">
        <title>A draft genome resource for the thread blight pathogen Marasmius tenuissimus strain MS-2.</title>
        <authorList>
            <person name="Yulfo-Soto G.E."/>
            <person name="Baruah I.K."/>
            <person name="Amoako-Attah I."/>
            <person name="Bukari Y."/>
            <person name="Meinhardt L.W."/>
            <person name="Bailey B.A."/>
            <person name="Cohen S.P."/>
        </authorList>
    </citation>
    <scope>NUCLEOTIDE SEQUENCE [LARGE SCALE GENOMIC DNA]</scope>
    <source>
        <strain evidence="1 2">MS-2</strain>
    </source>
</reference>